<gene>
    <name evidence="2" type="ORF">GCM10010468_31680</name>
</gene>
<name>A0ABP6QAN9_9ACTN</name>
<dbReference type="Proteomes" id="UP001501237">
    <property type="component" value="Unassembled WGS sequence"/>
</dbReference>
<proteinExistence type="predicted"/>
<accession>A0ABP6QAN9</accession>
<dbReference type="InterPro" id="IPR011089">
    <property type="entry name" value="GmrSD_C"/>
</dbReference>
<organism evidence="2 3">
    <name type="scientific">Actinocorallia longicatena</name>
    <dbReference type="NCBI Taxonomy" id="111803"/>
    <lineage>
        <taxon>Bacteria</taxon>
        <taxon>Bacillati</taxon>
        <taxon>Actinomycetota</taxon>
        <taxon>Actinomycetes</taxon>
        <taxon>Streptosporangiales</taxon>
        <taxon>Thermomonosporaceae</taxon>
        <taxon>Actinocorallia</taxon>
    </lineage>
</organism>
<evidence type="ECO:0000259" key="1">
    <source>
        <dbReference type="Pfam" id="PF07510"/>
    </source>
</evidence>
<evidence type="ECO:0000313" key="2">
    <source>
        <dbReference type="EMBL" id="GAA3212380.1"/>
    </source>
</evidence>
<comment type="caution">
    <text evidence="2">The sequence shown here is derived from an EMBL/GenBank/DDBJ whole genome shotgun (WGS) entry which is preliminary data.</text>
</comment>
<reference evidence="3" key="1">
    <citation type="journal article" date="2019" name="Int. J. Syst. Evol. Microbiol.">
        <title>The Global Catalogue of Microorganisms (GCM) 10K type strain sequencing project: providing services to taxonomists for standard genome sequencing and annotation.</title>
        <authorList>
            <consortium name="The Broad Institute Genomics Platform"/>
            <consortium name="The Broad Institute Genome Sequencing Center for Infectious Disease"/>
            <person name="Wu L."/>
            <person name="Ma J."/>
        </authorList>
    </citation>
    <scope>NUCLEOTIDE SEQUENCE [LARGE SCALE GENOMIC DNA]</scope>
    <source>
        <strain evidence="3">JCM 9377</strain>
    </source>
</reference>
<protein>
    <recommendedName>
        <fullName evidence="1">GmrSD restriction endonucleases C-terminal domain-containing protein</fullName>
    </recommendedName>
</protein>
<dbReference type="EMBL" id="BAAAUV010000007">
    <property type="protein sequence ID" value="GAA3212380.1"/>
    <property type="molecule type" value="Genomic_DNA"/>
</dbReference>
<feature type="domain" description="GmrSD restriction endonucleases C-terminal" evidence="1">
    <location>
        <begin position="77"/>
        <end position="210"/>
    </location>
</feature>
<dbReference type="RefSeq" id="WP_344828702.1">
    <property type="nucleotide sequence ID" value="NZ_BAAAUV010000007.1"/>
</dbReference>
<sequence>MRTAPLLLVLLTGCAPTATPVTSTTTVTAAPRTPQRLLAGLRVAANRDSAHYDRGAFGPGWSGTGTAPPLPDGCRARDAVLKRDLTAETLSRTNPCLVIAGTLADPYTGTTISYHVGRAYEVELDHVVALGAAWRSGASRWTAARRAAFANDTSNMLAVARRANQEKSSKAPDQWKPRRAYWCPYATRWVTVKSAYSLTITVRERDALTAMLATCA</sequence>
<dbReference type="Pfam" id="PF07510">
    <property type="entry name" value="GmrSD_C"/>
    <property type="match status" value="1"/>
</dbReference>
<dbReference type="PANTHER" id="PTHR24094:SF15">
    <property type="entry name" value="AMP-DEPENDENT SYNTHETASE_LIGASE DOMAIN-CONTAINING PROTEIN-RELATED"/>
    <property type="match status" value="1"/>
</dbReference>
<keyword evidence="3" id="KW-1185">Reference proteome</keyword>
<evidence type="ECO:0000313" key="3">
    <source>
        <dbReference type="Proteomes" id="UP001501237"/>
    </source>
</evidence>
<dbReference type="PANTHER" id="PTHR24094">
    <property type="entry name" value="SECRETED PROTEIN"/>
    <property type="match status" value="1"/>
</dbReference>